<reference evidence="1 4" key="2">
    <citation type="submission" date="2023-11" db="EMBL/GenBank/DDBJ databases">
        <title>Plant-associative lifestyle of Vibrio porteresiae and its evolutionary dynamics.</title>
        <authorList>
            <person name="Rameshkumar N."/>
            <person name="Kirti K."/>
        </authorList>
    </citation>
    <scope>NUCLEOTIDE SEQUENCE [LARGE SCALE GENOMIC DNA]</scope>
    <source>
        <strain evidence="1 4">MSSRF38</strain>
    </source>
</reference>
<evidence type="ECO:0000313" key="2">
    <source>
        <dbReference type="EMBL" id="SMR99796.1"/>
    </source>
</evidence>
<evidence type="ECO:0000313" key="1">
    <source>
        <dbReference type="EMBL" id="MDW6003413.1"/>
    </source>
</evidence>
<sequence>MPKHKTGYETLLQEVVETVKHSPEGLQHAIETSEKVVQAASDMTKDELALISAYMRADLHEFAENYEESKSGPFYVMISNSLWEALASITDRTAIEWAELHQELEQQGTYKAGEVIGLGVLVCDRCGHKMEYNHPTEIIPCITCGHDQFSRVSIKPGDQEES</sequence>
<name>A0A1Y6IQ90_9VIBR</name>
<dbReference type="NCBIfam" id="NF008261">
    <property type="entry name" value="PRK11032.1"/>
    <property type="match status" value="1"/>
</dbReference>
<dbReference type="Proteomes" id="UP001283366">
    <property type="component" value="Unassembled WGS sequence"/>
</dbReference>
<reference evidence="2 3" key="1">
    <citation type="submission" date="2017-05" db="EMBL/GenBank/DDBJ databases">
        <authorList>
            <person name="Song R."/>
            <person name="Chenine A.L."/>
            <person name="Ruprecht R.M."/>
        </authorList>
    </citation>
    <scope>NUCLEOTIDE SEQUENCE [LARGE SCALE GENOMIC DNA]</scope>
    <source>
        <strain evidence="2 3">CECT 7927</strain>
    </source>
</reference>
<keyword evidence="4" id="KW-1185">Reference proteome</keyword>
<dbReference type="Pfam" id="PF07295">
    <property type="entry name" value="DUF1451"/>
    <property type="match status" value="1"/>
</dbReference>
<dbReference type="Proteomes" id="UP000196125">
    <property type="component" value="Unassembled WGS sequence"/>
</dbReference>
<dbReference type="EMBL" id="JAWRCO010000001">
    <property type="protein sequence ID" value="MDW6003413.1"/>
    <property type="molecule type" value="Genomic_DNA"/>
</dbReference>
<evidence type="ECO:0000313" key="3">
    <source>
        <dbReference type="Proteomes" id="UP000196125"/>
    </source>
</evidence>
<dbReference type="OrthoDB" id="3174978at2"/>
<evidence type="ECO:0000313" key="4">
    <source>
        <dbReference type="Proteomes" id="UP001283366"/>
    </source>
</evidence>
<dbReference type="InterPro" id="IPR009912">
    <property type="entry name" value="DUF1451"/>
</dbReference>
<protein>
    <submittedName>
        <fullName evidence="1">Zinc ribbon-containing protein</fullName>
    </submittedName>
</protein>
<accession>A0A1Y6IQ90</accession>
<dbReference type="RefSeq" id="WP_087479796.1">
    <property type="nucleotide sequence ID" value="NZ_AP024883.1"/>
</dbReference>
<proteinExistence type="predicted"/>
<dbReference type="AlphaFoldDB" id="A0A1Y6IQ90"/>
<organism evidence="2 3">
    <name type="scientific">Vibrio mangrovi</name>
    <dbReference type="NCBI Taxonomy" id="474394"/>
    <lineage>
        <taxon>Bacteria</taxon>
        <taxon>Pseudomonadati</taxon>
        <taxon>Pseudomonadota</taxon>
        <taxon>Gammaproteobacteria</taxon>
        <taxon>Vibrionales</taxon>
        <taxon>Vibrionaceae</taxon>
        <taxon>Vibrio</taxon>
    </lineage>
</organism>
<gene>
    <name evidence="1" type="ORF">SBX37_11195</name>
    <name evidence="2" type="ORF">VIM7927_01027</name>
</gene>
<dbReference type="EMBL" id="FXXI01000001">
    <property type="protein sequence ID" value="SMR99796.1"/>
    <property type="molecule type" value="Genomic_DNA"/>
</dbReference>